<keyword evidence="3" id="KW-0540">Nuclease</keyword>
<keyword evidence="1" id="KW-1133">Transmembrane helix</keyword>
<proteinExistence type="predicted"/>
<dbReference type="RefSeq" id="WP_189403591.1">
    <property type="nucleotide sequence ID" value="NZ_BMXP01000001.1"/>
</dbReference>
<keyword evidence="1" id="KW-0472">Membrane</keyword>
<feature type="transmembrane region" description="Helical" evidence="1">
    <location>
        <begin position="6"/>
        <end position="27"/>
    </location>
</feature>
<organism evidence="3 4">
    <name type="scientific">Alteromonas halophila</name>
    <dbReference type="NCBI Taxonomy" id="516698"/>
    <lineage>
        <taxon>Bacteria</taxon>
        <taxon>Pseudomonadati</taxon>
        <taxon>Pseudomonadota</taxon>
        <taxon>Gammaproteobacteria</taxon>
        <taxon>Alteromonadales</taxon>
        <taxon>Alteromonadaceae</taxon>
        <taxon>Alteromonas/Salinimonas group</taxon>
        <taxon>Alteromonas</taxon>
    </lineage>
</organism>
<feature type="transmembrane region" description="Helical" evidence="1">
    <location>
        <begin position="62"/>
        <end position="85"/>
    </location>
</feature>
<keyword evidence="3" id="KW-0255">Endonuclease</keyword>
<dbReference type="GO" id="GO:0004519">
    <property type="term" value="F:endonuclease activity"/>
    <property type="evidence" value="ECO:0007669"/>
    <property type="project" value="UniProtKB-KW"/>
</dbReference>
<evidence type="ECO:0000259" key="2">
    <source>
        <dbReference type="Pfam" id="PF03372"/>
    </source>
</evidence>
<dbReference type="EMBL" id="BMXP01000001">
    <property type="protein sequence ID" value="GGW76253.1"/>
    <property type="molecule type" value="Genomic_DNA"/>
</dbReference>
<dbReference type="Pfam" id="PF03372">
    <property type="entry name" value="Exo_endo_phos"/>
    <property type="match status" value="1"/>
</dbReference>
<comment type="caution">
    <text evidence="3">The sequence shown here is derived from an EMBL/GenBank/DDBJ whole genome shotgun (WGS) entry which is preliminary data.</text>
</comment>
<feature type="transmembrane region" description="Helical" evidence="1">
    <location>
        <begin position="39"/>
        <end position="56"/>
    </location>
</feature>
<keyword evidence="4" id="KW-1185">Reference proteome</keyword>
<dbReference type="Proteomes" id="UP000631300">
    <property type="component" value="Unassembled WGS sequence"/>
</dbReference>
<keyword evidence="3" id="KW-0378">Hydrolase</keyword>
<accession>A0A918JDX5</accession>
<evidence type="ECO:0000313" key="4">
    <source>
        <dbReference type="Proteomes" id="UP000631300"/>
    </source>
</evidence>
<protein>
    <submittedName>
        <fullName evidence="3">Endonuclease</fullName>
    </submittedName>
</protein>
<reference evidence="3" key="2">
    <citation type="submission" date="2020-09" db="EMBL/GenBank/DDBJ databases">
        <authorList>
            <person name="Sun Q."/>
            <person name="Kim S."/>
        </authorList>
    </citation>
    <scope>NUCLEOTIDE SEQUENCE</scope>
    <source>
        <strain evidence="3">KCTC 22164</strain>
    </source>
</reference>
<dbReference type="InterPro" id="IPR005135">
    <property type="entry name" value="Endo/exonuclease/phosphatase"/>
</dbReference>
<evidence type="ECO:0000256" key="1">
    <source>
        <dbReference type="SAM" id="Phobius"/>
    </source>
</evidence>
<dbReference type="AlphaFoldDB" id="A0A918JDX5"/>
<gene>
    <name evidence="3" type="ORF">GCM10007391_06010</name>
</gene>
<sequence>MAETLYIASALLIFTTLAPHIPGKHWLIRVWEFPRVQQLVVIVLVLIGWALLPVTLDVTAFVFIAALVAAGMYQVHWILPYTFLWKTEVPYSKTRPAHSISLMTSNVLMHNDNSQGLIDQVSKHQPDMLIALETNQWWEDELTALHEDYPHRMGCPLENLYGMHLYSKLPFEKKSLRFVVEDEVPSMQVDVLLDDIPITVYFLHPKPPSPTENETAGPRDVELAIIGKEVAKCDKPVIVAGDLNDVAWSPTTRKFRALSHAKDPRIGRGFFNTFHAEYPVIRWPLDHVFHSDDFTLLDIKRLEGYGSDHFPLYIHLSLTDHIDLPREKTNT</sequence>
<evidence type="ECO:0000313" key="3">
    <source>
        <dbReference type="EMBL" id="GGW76253.1"/>
    </source>
</evidence>
<name>A0A918JDX5_9ALTE</name>
<keyword evidence="1" id="KW-0812">Transmembrane</keyword>
<feature type="domain" description="Endonuclease/exonuclease/phosphatase" evidence="2">
    <location>
        <begin position="103"/>
        <end position="309"/>
    </location>
</feature>
<dbReference type="Gene3D" id="3.60.10.10">
    <property type="entry name" value="Endonuclease/exonuclease/phosphatase"/>
    <property type="match status" value="1"/>
</dbReference>
<dbReference type="SUPFAM" id="SSF56219">
    <property type="entry name" value="DNase I-like"/>
    <property type="match status" value="1"/>
</dbReference>
<reference evidence="3" key="1">
    <citation type="journal article" date="2014" name="Int. J. Syst. Evol. Microbiol.">
        <title>Complete genome sequence of Corynebacterium casei LMG S-19264T (=DSM 44701T), isolated from a smear-ripened cheese.</title>
        <authorList>
            <consortium name="US DOE Joint Genome Institute (JGI-PGF)"/>
            <person name="Walter F."/>
            <person name="Albersmeier A."/>
            <person name="Kalinowski J."/>
            <person name="Ruckert C."/>
        </authorList>
    </citation>
    <scope>NUCLEOTIDE SEQUENCE</scope>
    <source>
        <strain evidence="3">KCTC 22164</strain>
    </source>
</reference>
<dbReference type="InterPro" id="IPR036691">
    <property type="entry name" value="Endo/exonu/phosph_ase_sf"/>
</dbReference>